<comment type="caution">
    <text evidence="1">The sequence shown here is derived from an EMBL/GenBank/DDBJ whole genome shotgun (WGS) entry which is preliminary data.</text>
</comment>
<accession>A0A2S5JDA9</accession>
<protein>
    <submittedName>
        <fullName evidence="1">Uncharacterized protein</fullName>
    </submittedName>
</protein>
<dbReference type="SUPFAM" id="SSF51316">
    <property type="entry name" value="Mss4-like"/>
    <property type="match status" value="1"/>
</dbReference>
<name>A0A2S5JDA9_9RHOB</name>
<sequence>MHLYAASLEDPSDFAPTFHVNYQGKLPWLDLCDDLPKYQGTLLHAPEELADYKAE</sequence>
<organism evidence="1 2">
    <name type="scientific">Albidovulum inexpectatum</name>
    <dbReference type="NCBI Taxonomy" id="196587"/>
    <lineage>
        <taxon>Bacteria</taxon>
        <taxon>Pseudomonadati</taxon>
        <taxon>Pseudomonadota</taxon>
        <taxon>Alphaproteobacteria</taxon>
        <taxon>Rhodobacterales</taxon>
        <taxon>Paracoccaceae</taxon>
        <taxon>Albidovulum</taxon>
    </lineage>
</organism>
<dbReference type="EMBL" id="PRDS01000013">
    <property type="protein sequence ID" value="PPB79464.1"/>
    <property type="molecule type" value="Genomic_DNA"/>
</dbReference>
<keyword evidence="2" id="KW-1185">Reference proteome</keyword>
<evidence type="ECO:0000313" key="1">
    <source>
        <dbReference type="EMBL" id="PPB79464.1"/>
    </source>
</evidence>
<reference evidence="1 2" key="1">
    <citation type="submission" date="2018-01" db="EMBL/GenBank/DDBJ databases">
        <title>Genomic Encyclopedia of Archaeal and Bacterial Type Strains, Phase II (KMG-II): from individual species to whole genera.</title>
        <authorList>
            <person name="Goeker M."/>
        </authorList>
    </citation>
    <scope>NUCLEOTIDE SEQUENCE [LARGE SCALE GENOMIC DNA]</scope>
    <source>
        <strain evidence="1 2">DSM 12048</strain>
    </source>
</reference>
<dbReference type="AlphaFoldDB" id="A0A2S5JDA9"/>
<gene>
    <name evidence="1" type="ORF">LV82_02830</name>
</gene>
<dbReference type="RefSeq" id="WP_170063458.1">
    <property type="nucleotide sequence ID" value="NZ_PRDS01000013.1"/>
</dbReference>
<dbReference type="Proteomes" id="UP000239736">
    <property type="component" value="Unassembled WGS sequence"/>
</dbReference>
<proteinExistence type="predicted"/>
<evidence type="ECO:0000313" key="2">
    <source>
        <dbReference type="Proteomes" id="UP000239736"/>
    </source>
</evidence>
<dbReference type="InterPro" id="IPR011057">
    <property type="entry name" value="Mss4-like_sf"/>
</dbReference>